<evidence type="ECO:0000259" key="4">
    <source>
        <dbReference type="PROSITE" id="PS51459"/>
    </source>
</evidence>
<organism evidence="5 6">
    <name type="scientific">Acinetobacter chinensis</name>
    <dbReference type="NCBI Taxonomy" id="2004650"/>
    <lineage>
        <taxon>Bacteria</taxon>
        <taxon>Pseudomonadati</taxon>
        <taxon>Pseudomonadota</taxon>
        <taxon>Gammaproteobacteria</taxon>
        <taxon>Moraxellales</taxon>
        <taxon>Moraxellaceae</taxon>
        <taxon>Acinetobacter</taxon>
    </lineage>
</organism>
<dbReference type="PANTHER" id="PTHR13504:SF38">
    <property type="entry name" value="FIDO DOMAIN-CONTAINING PROTEIN"/>
    <property type="match status" value="1"/>
</dbReference>
<dbReference type="InterPro" id="IPR036597">
    <property type="entry name" value="Fido-like_dom_sf"/>
</dbReference>
<dbReference type="KEGG" id="achi:CDG60_14385"/>
<feature type="domain" description="Fido" evidence="4">
    <location>
        <begin position="91"/>
        <end position="228"/>
    </location>
</feature>
<feature type="site" description="Important for autoinhibition of adenylyltransferase activity" evidence="3">
    <location>
        <position position="42"/>
    </location>
</feature>
<evidence type="ECO:0000313" key="5">
    <source>
        <dbReference type="EMBL" id="AXY57645.1"/>
    </source>
</evidence>
<feature type="binding site" evidence="2">
    <location>
        <begin position="206"/>
        <end position="207"/>
    </location>
    <ligand>
        <name>ATP</name>
        <dbReference type="ChEBI" id="CHEBI:30616"/>
    </ligand>
</feature>
<reference evidence="6" key="1">
    <citation type="submission" date="2018-09" db="EMBL/GenBank/DDBJ databases">
        <title>The complete genome of Acinetobacter sp. strain WCHAc010005.</title>
        <authorList>
            <person name="Hu Y."/>
            <person name="Long H."/>
            <person name="Feng Y."/>
            <person name="Zong Z."/>
        </authorList>
    </citation>
    <scope>NUCLEOTIDE SEQUENCE [LARGE SCALE GENOMIC DNA]</scope>
    <source>
        <strain evidence="6">WCHAc010005</strain>
    </source>
</reference>
<dbReference type="PROSITE" id="PS51459">
    <property type="entry name" value="FIDO"/>
    <property type="match status" value="1"/>
</dbReference>
<dbReference type="PANTHER" id="PTHR13504">
    <property type="entry name" value="FIDO DOMAIN-CONTAINING PROTEIN DDB_G0283145"/>
    <property type="match status" value="1"/>
</dbReference>
<dbReference type="Pfam" id="PF02661">
    <property type="entry name" value="Fic"/>
    <property type="match status" value="1"/>
</dbReference>
<dbReference type="SUPFAM" id="SSF140931">
    <property type="entry name" value="Fic-like"/>
    <property type="match status" value="1"/>
</dbReference>
<proteinExistence type="predicted"/>
<dbReference type="EMBL" id="CP032134">
    <property type="protein sequence ID" value="AXY57645.1"/>
    <property type="molecule type" value="Genomic_DNA"/>
</dbReference>
<evidence type="ECO:0000256" key="2">
    <source>
        <dbReference type="PIRSR" id="PIRSR640198-2"/>
    </source>
</evidence>
<keyword evidence="2" id="KW-0067">ATP-binding</keyword>
<evidence type="ECO:0000256" key="1">
    <source>
        <dbReference type="PIRSR" id="PIRSR640198-1"/>
    </source>
</evidence>
<feature type="binding site" evidence="2">
    <location>
        <begin position="174"/>
        <end position="181"/>
    </location>
    <ligand>
        <name>ATP</name>
        <dbReference type="ChEBI" id="CHEBI:30616"/>
    </ligand>
</feature>
<evidence type="ECO:0000313" key="6">
    <source>
        <dbReference type="Proteomes" id="UP000263753"/>
    </source>
</evidence>
<sequence length="248" mass="28557">MFETIDDLKKKLDQHRPLSHSIVKNLQEDLILRWTYHSNAIEGNTLTLLETKVVLEGITVGGKALREHFEAINHRNAIYYVEDIIRKEEPFSEWQIRNIHQLILKNIDEDNAGRYRQQNVLISGATTTPPDYTLLNDKMAQLVDWYNSEAHKLHPIERAAKVHADFVGIHPFIDGNGRTSRLLMNLELLKAGYPPCVITVENRLAYYEALDQWMAYGKTEPFIQLVADAVLEGFKPYQVVLSIEPHIS</sequence>
<dbReference type="AlphaFoldDB" id="A0A3B7M015"/>
<dbReference type="Gene3D" id="1.10.3290.10">
    <property type="entry name" value="Fido-like domain"/>
    <property type="match status" value="1"/>
</dbReference>
<feature type="active site" evidence="1">
    <location>
        <position position="170"/>
    </location>
</feature>
<dbReference type="InterPro" id="IPR003812">
    <property type="entry name" value="Fido"/>
</dbReference>
<accession>A0A3B7M015</accession>
<gene>
    <name evidence="5" type="ORF">CDG60_14385</name>
</gene>
<dbReference type="GO" id="GO:0005524">
    <property type="term" value="F:ATP binding"/>
    <property type="evidence" value="ECO:0007669"/>
    <property type="project" value="UniProtKB-KW"/>
</dbReference>
<keyword evidence="2" id="KW-0547">Nucleotide-binding</keyword>
<protein>
    <submittedName>
        <fullName evidence="5">Fic family protein</fullName>
    </submittedName>
</protein>
<dbReference type="InterPro" id="IPR040198">
    <property type="entry name" value="Fido_containing"/>
</dbReference>
<name>A0A3B7M015_9GAMM</name>
<evidence type="ECO:0000256" key="3">
    <source>
        <dbReference type="PIRSR" id="PIRSR640198-3"/>
    </source>
</evidence>
<dbReference type="RefSeq" id="WP_087514280.1">
    <property type="nucleotide sequence ID" value="NZ_CP032134.1"/>
</dbReference>
<dbReference type="Proteomes" id="UP000263753">
    <property type="component" value="Chromosome"/>
</dbReference>